<dbReference type="InterPro" id="IPR000847">
    <property type="entry name" value="LysR_HTH_N"/>
</dbReference>
<keyword evidence="7" id="KW-1185">Reference proteome</keyword>
<dbReference type="FunFam" id="1.10.10.10:FF:000001">
    <property type="entry name" value="LysR family transcriptional regulator"/>
    <property type="match status" value="1"/>
</dbReference>
<dbReference type="SUPFAM" id="SSF53850">
    <property type="entry name" value="Periplasmic binding protein-like II"/>
    <property type="match status" value="1"/>
</dbReference>
<comment type="caution">
    <text evidence="6">The sequence shown here is derived from an EMBL/GenBank/DDBJ whole genome shotgun (WGS) entry which is preliminary data.</text>
</comment>
<dbReference type="AlphaFoldDB" id="A0A7Y6Q9Z5"/>
<dbReference type="CDD" id="cd08422">
    <property type="entry name" value="PBP2_CrgA_like"/>
    <property type="match status" value="1"/>
</dbReference>
<evidence type="ECO:0000313" key="7">
    <source>
        <dbReference type="Proteomes" id="UP000520198"/>
    </source>
</evidence>
<evidence type="ECO:0000256" key="2">
    <source>
        <dbReference type="ARBA" id="ARBA00023015"/>
    </source>
</evidence>
<dbReference type="InterPro" id="IPR005119">
    <property type="entry name" value="LysR_subst-bd"/>
</dbReference>
<dbReference type="Gene3D" id="1.10.10.10">
    <property type="entry name" value="Winged helix-like DNA-binding domain superfamily/Winged helix DNA-binding domain"/>
    <property type="match status" value="1"/>
</dbReference>
<dbReference type="SUPFAM" id="SSF46785">
    <property type="entry name" value="Winged helix' DNA-binding domain"/>
    <property type="match status" value="1"/>
</dbReference>
<dbReference type="InterPro" id="IPR036390">
    <property type="entry name" value="WH_DNA-bd_sf"/>
</dbReference>
<reference evidence="6 7" key="1">
    <citation type="submission" date="2020-06" db="EMBL/GenBank/DDBJ databases">
        <authorList>
            <person name="Grouzdev D.S."/>
        </authorList>
    </citation>
    <scope>NUCLEOTIDE SEQUENCE [LARGE SCALE GENOMIC DNA]</scope>
    <source>
        <strain evidence="6 7">HO-A22</strain>
    </source>
</reference>
<dbReference type="RefSeq" id="WP_176355145.1">
    <property type="nucleotide sequence ID" value="NZ_JABWDU010000007.1"/>
</dbReference>
<proteinExistence type="inferred from homology"/>
<dbReference type="GO" id="GO:0006351">
    <property type="term" value="P:DNA-templated transcription"/>
    <property type="evidence" value="ECO:0007669"/>
    <property type="project" value="TreeGrafter"/>
</dbReference>
<comment type="similarity">
    <text evidence="1">Belongs to the LysR transcriptional regulatory family.</text>
</comment>
<dbReference type="GO" id="GO:0003700">
    <property type="term" value="F:DNA-binding transcription factor activity"/>
    <property type="evidence" value="ECO:0007669"/>
    <property type="project" value="InterPro"/>
</dbReference>
<evidence type="ECO:0000256" key="1">
    <source>
        <dbReference type="ARBA" id="ARBA00009437"/>
    </source>
</evidence>
<evidence type="ECO:0000259" key="5">
    <source>
        <dbReference type="PROSITE" id="PS50931"/>
    </source>
</evidence>
<dbReference type="InterPro" id="IPR058163">
    <property type="entry name" value="LysR-type_TF_proteobact-type"/>
</dbReference>
<evidence type="ECO:0000256" key="3">
    <source>
        <dbReference type="ARBA" id="ARBA00023125"/>
    </source>
</evidence>
<keyword evidence="4" id="KW-0804">Transcription</keyword>
<keyword evidence="3" id="KW-0238">DNA-binding</keyword>
<sequence length="296" mass="32697">MQNRALEMEVFVSIVEAGSFSAAARFFSMSPSAVSKLVTRLEKRLGVQLVVRSTRSFRLTSEGADFYKTSRAIVQEIAEAEAKIARKAEAVGGLLKVSTNLPFGTHVLSPLVVRFLDENPGMRIELEFSDESVDLIAEKTDIAIRTGVLRDSSLRSRRLLGSPRHIVASPDYLSRHGEPTRPEELRQHACLTFGGRPHLNTWQFKDPADGASVHIDVGGRLVVNNGESMRHFALQGAGIARLSAFHISGDLTEGRLVRLLVPWDAGETEPISAIYSAQTHVPQRIRRFLDFLGRSI</sequence>
<feature type="domain" description="HTH lysR-type" evidence="5">
    <location>
        <begin position="1"/>
        <end position="60"/>
    </location>
</feature>
<accession>A0A7Y6Q9Z5</accession>
<dbReference type="PANTHER" id="PTHR30537:SF5">
    <property type="entry name" value="HTH-TYPE TRANSCRIPTIONAL ACTIVATOR TTDR-RELATED"/>
    <property type="match status" value="1"/>
</dbReference>
<gene>
    <name evidence="6" type="ORF">HT585_23050</name>
</gene>
<protein>
    <submittedName>
        <fullName evidence="6">LysR family transcriptional regulator</fullName>
    </submittedName>
</protein>
<dbReference type="Gene3D" id="3.40.190.290">
    <property type="match status" value="1"/>
</dbReference>
<dbReference type="PANTHER" id="PTHR30537">
    <property type="entry name" value="HTH-TYPE TRANSCRIPTIONAL REGULATOR"/>
    <property type="match status" value="1"/>
</dbReference>
<dbReference type="GO" id="GO:0043565">
    <property type="term" value="F:sequence-specific DNA binding"/>
    <property type="evidence" value="ECO:0007669"/>
    <property type="project" value="TreeGrafter"/>
</dbReference>
<dbReference type="Pfam" id="PF00126">
    <property type="entry name" value="HTH_1"/>
    <property type="match status" value="1"/>
</dbReference>
<dbReference type="InterPro" id="IPR036388">
    <property type="entry name" value="WH-like_DNA-bd_sf"/>
</dbReference>
<evidence type="ECO:0000256" key="4">
    <source>
        <dbReference type="ARBA" id="ARBA00023163"/>
    </source>
</evidence>
<dbReference type="PROSITE" id="PS50931">
    <property type="entry name" value="HTH_LYSR"/>
    <property type="match status" value="1"/>
</dbReference>
<dbReference type="Proteomes" id="UP000520198">
    <property type="component" value="Unassembled WGS sequence"/>
</dbReference>
<organism evidence="6 7">
    <name type="scientific">Ensifer oleiphilus</name>
    <dbReference type="NCBI Taxonomy" id="2742698"/>
    <lineage>
        <taxon>Bacteria</taxon>
        <taxon>Pseudomonadati</taxon>
        <taxon>Pseudomonadota</taxon>
        <taxon>Alphaproteobacteria</taxon>
        <taxon>Hyphomicrobiales</taxon>
        <taxon>Rhizobiaceae</taxon>
        <taxon>Sinorhizobium/Ensifer group</taxon>
        <taxon>Ensifer</taxon>
    </lineage>
</organism>
<dbReference type="Pfam" id="PF03466">
    <property type="entry name" value="LysR_substrate"/>
    <property type="match status" value="1"/>
</dbReference>
<dbReference type="EMBL" id="JABWDU010000007">
    <property type="protein sequence ID" value="NVD41752.1"/>
    <property type="molecule type" value="Genomic_DNA"/>
</dbReference>
<keyword evidence="2" id="KW-0805">Transcription regulation</keyword>
<name>A0A7Y6Q9Z5_9HYPH</name>
<evidence type="ECO:0000313" key="6">
    <source>
        <dbReference type="EMBL" id="NVD41752.1"/>
    </source>
</evidence>